<dbReference type="InterPro" id="IPR036388">
    <property type="entry name" value="WH-like_DNA-bd_sf"/>
</dbReference>
<comment type="caution">
    <text evidence="7">The sequence shown here is derived from an EMBL/GenBank/DDBJ whole genome shotgun (WGS) entry which is preliminary data.</text>
</comment>
<dbReference type="Gene3D" id="1.10.1740.10">
    <property type="match status" value="1"/>
</dbReference>
<reference evidence="7" key="1">
    <citation type="journal article" date="2020" name="mSystems">
        <title>Genome- and Community-Level Interaction Insights into Carbon Utilization and Element Cycling Functions of Hydrothermarchaeota in Hydrothermal Sediment.</title>
        <authorList>
            <person name="Zhou Z."/>
            <person name="Liu Y."/>
            <person name="Xu W."/>
            <person name="Pan J."/>
            <person name="Luo Z.H."/>
            <person name="Li M."/>
        </authorList>
    </citation>
    <scope>NUCLEOTIDE SEQUENCE [LARGE SCALE GENOMIC DNA]</scope>
    <source>
        <strain evidence="7">SpSt-339</strain>
    </source>
</reference>
<sequence>MTESGPSPAEGSVTWFFGQVRHGDGQALVPLWQRYFPRLMGLAARVLADRPQRAASAEDAVQEALVSFWRRAQSGEFADVLDRDHLWQLLAQFTVYKVHRQIRQEAAGKRGGGRVMDEAALDARAVPLDELARSTDAVELDLLAAELLEQLPPELREFAVLRLLGHTTAEIADRLDCTQRKVQRKLELVRLHWERHRPVE</sequence>
<dbReference type="SUPFAM" id="SSF88946">
    <property type="entry name" value="Sigma2 domain of RNA polymerase sigma factors"/>
    <property type="match status" value="1"/>
</dbReference>
<keyword evidence="5" id="KW-0804">Transcription</keyword>
<protein>
    <recommendedName>
        <fullName evidence="6">RNA polymerase sigma-70 ECF-like HTH domain-containing protein</fullName>
    </recommendedName>
</protein>
<dbReference type="InterPro" id="IPR053812">
    <property type="entry name" value="HTH_Sigma70_ECF-like"/>
</dbReference>
<dbReference type="PANTHER" id="PTHR43133">
    <property type="entry name" value="RNA POLYMERASE ECF-TYPE SIGMA FACTO"/>
    <property type="match status" value="1"/>
</dbReference>
<comment type="similarity">
    <text evidence="1">Belongs to the sigma-70 factor family. ECF subfamily.</text>
</comment>
<evidence type="ECO:0000256" key="1">
    <source>
        <dbReference type="ARBA" id="ARBA00010641"/>
    </source>
</evidence>
<dbReference type="InterPro" id="IPR013325">
    <property type="entry name" value="RNA_pol_sigma_r2"/>
</dbReference>
<keyword evidence="3" id="KW-0731">Sigma factor</keyword>
<feature type="domain" description="RNA polymerase sigma-70 ECF-like HTH" evidence="6">
    <location>
        <begin position="12"/>
        <end position="194"/>
    </location>
</feature>
<evidence type="ECO:0000313" key="7">
    <source>
        <dbReference type="EMBL" id="HEN14330.1"/>
    </source>
</evidence>
<organism evidence="7">
    <name type="scientific">Schlesneria paludicola</name>
    <dbReference type="NCBI Taxonomy" id="360056"/>
    <lineage>
        <taxon>Bacteria</taxon>
        <taxon>Pseudomonadati</taxon>
        <taxon>Planctomycetota</taxon>
        <taxon>Planctomycetia</taxon>
        <taxon>Planctomycetales</taxon>
        <taxon>Planctomycetaceae</taxon>
        <taxon>Schlesneria</taxon>
    </lineage>
</organism>
<evidence type="ECO:0000256" key="3">
    <source>
        <dbReference type="ARBA" id="ARBA00023082"/>
    </source>
</evidence>
<dbReference type="InterPro" id="IPR013324">
    <property type="entry name" value="RNA_pol_sigma_r3/r4-like"/>
</dbReference>
<evidence type="ECO:0000256" key="4">
    <source>
        <dbReference type="ARBA" id="ARBA00023125"/>
    </source>
</evidence>
<dbReference type="GO" id="GO:0003677">
    <property type="term" value="F:DNA binding"/>
    <property type="evidence" value="ECO:0007669"/>
    <property type="project" value="UniProtKB-KW"/>
</dbReference>
<dbReference type="PANTHER" id="PTHR43133:SF8">
    <property type="entry name" value="RNA POLYMERASE SIGMA FACTOR HI_1459-RELATED"/>
    <property type="match status" value="1"/>
</dbReference>
<evidence type="ECO:0000256" key="2">
    <source>
        <dbReference type="ARBA" id="ARBA00023015"/>
    </source>
</evidence>
<dbReference type="InterPro" id="IPR039425">
    <property type="entry name" value="RNA_pol_sigma-70-like"/>
</dbReference>
<dbReference type="EMBL" id="DSOK01000078">
    <property type="protein sequence ID" value="HEN14330.1"/>
    <property type="molecule type" value="Genomic_DNA"/>
</dbReference>
<dbReference type="Pfam" id="PF07638">
    <property type="entry name" value="Sigma70_ECF"/>
    <property type="match status" value="1"/>
</dbReference>
<dbReference type="GO" id="GO:0006352">
    <property type="term" value="P:DNA-templated transcription initiation"/>
    <property type="evidence" value="ECO:0007669"/>
    <property type="project" value="InterPro"/>
</dbReference>
<keyword evidence="4" id="KW-0238">DNA-binding</keyword>
<evidence type="ECO:0000256" key="5">
    <source>
        <dbReference type="ARBA" id="ARBA00023163"/>
    </source>
</evidence>
<keyword evidence="2" id="KW-0805">Transcription regulation</keyword>
<proteinExistence type="inferred from homology"/>
<dbReference type="GO" id="GO:0016987">
    <property type="term" value="F:sigma factor activity"/>
    <property type="evidence" value="ECO:0007669"/>
    <property type="project" value="UniProtKB-KW"/>
</dbReference>
<dbReference type="SUPFAM" id="SSF88659">
    <property type="entry name" value="Sigma3 and sigma4 domains of RNA polymerase sigma factors"/>
    <property type="match status" value="1"/>
</dbReference>
<evidence type="ECO:0000259" key="6">
    <source>
        <dbReference type="Pfam" id="PF07638"/>
    </source>
</evidence>
<name>A0A7C2NVD4_9PLAN</name>
<dbReference type="Gene3D" id="1.10.10.10">
    <property type="entry name" value="Winged helix-like DNA-binding domain superfamily/Winged helix DNA-binding domain"/>
    <property type="match status" value="1"/>
</dbReference>
<accession>A0A7C2NVD4</accession>
<dbReference type="AlphaFoldDB" id="A0A7C2NVD4"/>
<gene>
    <name evidence="7" type="ORF">ENQ76_02525</name>
</gene>